<evidence type="ECO:0000313" key="2">
    <source>
        <dbReference type="Proteomes" id="UP001154114"/>
    </source>
</evidence>
<proteinExistence type="predicted"/>
<dbReference type="EMBL" id="LR824004">
    <property type="protein sequence ID" value="CAD0194182.1"/>
    <property type="molecule type" value="Genomic_DNA"/>
</dbReference>
<protein>
    <submittedName>
        <fullName evidence="1">Uncharacterized protein</fullName>
    </submittedName>
</protein>
<evidence type="ECO:0000313" key="1">
    <source>
        <dbReference type="EMBL" id="CAD0194182.1"/>
    </source>
</evidence>
<gene>
    <name evidence="1" type="ORF">CINC_LOCUS476</name>
</gene>
<dbReference type="Proteomes" id="UP001154114">
    <property type="component" value="Chromosome 1"/>
</dbReference>
<dbReference type="AlphaFoldDB" id="A0A9N8KTA4"/>
<name>A0A9N8KTA4_CHRIL</name>
<reference evidence="1" key="1">
    <citation type="submission" date="2021-12" db="EMBL/GenBank/DDBJ databases">
        <authorList>
            <person name="King R."/>
        </authorList>
    </citation>
    <scope>NUCLEOTIDE SEQUENCE</scope>
</reference>
<accession>A0A9N8KTA4</accession>
<keyword evidence="2" id="KW-1185">Reference proteome</keyword>
<organism evidence="1 2">
    <name type="scientific">Chrysodeixis includens</name>
    <name type="common">Soybean looper</name>
    <name type="synonym">Pseudoplusia includens</name>
    <dbReference type="NCBI Taxonomy" id="689277"/>
    <lineage>
        <taxon>Eukaryota</taxon>
        <taxon>Metazoa</taxon>
        <taxon>Ecdysozoa</taxon>
        <taxon>Arthropoda</taxon>
        <taxon>Hexapoda</taxon>
        <taxon>Insecta</taxon>
        <taxon>Pterygota</taxon>
        <taxon>Neoptera</taxon>
        <taxon>Endopterygota</taxon>
        <taxon>Lepidoptera</taxon>
        <taxon>Glossata</taxon>
        <taxon>Ditrysia</taxon>
        <taxon>Noctuoidea</taxon>
        <taxon>Noctuidae</taxon>
        <taxon>Plusiinae</taxon>
        <taxon>Chrysodeixis</taxon>
    </lineage>
</organism>
<sequence>MKRTAYCCIIIIKQILRLDIFFYWWHNEIGRDTRVRLQVDVLKVIHYLVVRRSRGAELEVRIVLNLKRARPQSALTYLRAGPRCGARADCVCAYCYANIPLCA</sequence>